<evidence type="ECO:0008006" key="3">
    <source>
        <dbReference type="Google" id="ProtNLM"/>
    </source>
</evidence>
<dbReference type="EMBL" id="MNPJ01000005">
    <property type="protein sequence ID" value="OQS55637.1"/>
    <property type="molecule type" value="Genomic_DNA"/>
</dbReference>
<dbReference type="SUPFAM" id="SSF50370">
    <property type="entry name" value="Ricin B-like lectins"/>
    <property type="match status" value="1"/>
</dbReference>
<dbReference type="Proteomes" id="UP000192758">
    <property type="component" value="Unassembled WGS sequence"/>
</dbReference>
<dbReference type="VEuPathDB" id="MicrosporidiaDB:EHP00_1487"/>
<sequence>MFINVFLNAVRTAQYPIYNFGELLVNSTLHDQYTLVRLGDEVYMAPETTVFNNESYNTLPLEVIKGKNVEFENQVFINLAGKYLCEYDSQASNTYKVGACLDPSKSQWLVYPNQNRTLFVFKNKKSGNCLSVDKKDEKINRFLLRSVKCSTYDKSQLFSFTRVTSKNKGVIEPIDNKEQILH</sequence>
<evidence type="ECO:0000313" key="2">
    <source>
        <dbReference type="Proteomes" id="UP000192758"/>
    </source>
</evidence>
<keyword evidence="2" id="KW-1185">Reference proteome</keyword>
<dbReference type="AlphaFoldDB" id="A0A1W0E8P6"/>
<evidence type="ECO:0000313" key="1">
    <source>
        <dbReference type="EMBL" id="OQS55637.1"/>
    </source>
</evidence>
<accession>A0A1W0E8P6</accession>
<protein>
    <recommendedName>
        <fullName evidence="3">Ricin B lectin domain-containing protein</fullName>
    </recommendedName>
</protein>
<proteinExistence type="predicted"/>
<name>A0A1W0E8P6_9MICR</name>
<reference evidence="1 2" key="1">
    <citation type="journal article" date="2017" name="Environ. Microbiol.">
        <title>Decay of the glycolytic pathway and adaptation to intranuclear parasitism within Enterocytozoonidae microsporidia.</title>
        <authorList>
            <person name="Wiredu Boakye D."/>
            <person name="Jaroenlak P."/>
            <person name="Prachumwat A."/>
            <person name="Williams T.A."/>
            <person name="Bateman K.S."/>
            <person name="Itsathitphaisarn O."/>
            <person name="Sritunyalucksana K."/>
            <person name="Paszkiewicz K.H."/>
            <person name="Moore K.A."/>
            <person name="Stentiford G.D."/>
            <person name="Williams B.A."/>
        </authorList>
    </citation>
    <scope>NUCLEOTIDE SEQUENCE [LARGE SCALE GENOMIC DNA]</scope>
    <source>
        <strain evidence="1 2">TH1</strain>
    </source>
</reference>
<gene>
    <name evidence="1" type="ORF">EHP00_1487</name>
</gene>
<dbReference type="Gene3D" id="2.80.10.50">
    <property type="match status" value="1"/>
</dbReference>
<organism evidence="1 2">
    <name type="scientific">Ecytonucleospora hepatopenaei</name>
    <dbReference type="NCBI Taxonomy" id="646526"/>
    <lineage>
        <taxon>Eukaryota</taxon>
        <taxon>Fungi</taxon>
        <taxon>Fungi incertae sedis</taxon>
        <taxon>Microsporidia</taxon>
        <taxon>Enterocytozoonidae</taxon>
        <taxon>Ecytonucleospora</taxon>
    </lineage>
</organism>
<dbReference type="InterPro" id="IPR035992">
    <property type="entry name" value="Ricin_B-like_lectins"/>
</dbReference>
<comment type="caution">
    <text evidence="1">The sequence shown here is derived from an EMBL/GenBank/DDBJ whole genome shotgun (WGS) entry which is preliminary data.</text>
</comment>